<dbReference type="FunCoup" id="E3MGQ6">
    <property type="interactions" value="4032"/>
</dbReference>
<dbReference type="PANTHER" id="PTHR23014">
    <property type="entry name" value="F-BOX A PROTEIN"/>
    <property type="match status" value="1"/>
</dbReference>
<name>E3MGQ6_CAERE</name>
<dbReference type="InterPro" id="IPR001810">
    <property type="entry name" value="F-box_dom"/>
</dbReference>
<dbReference type="PANTHER" id="PTHR23014:SF1">
    <property type="entry name" value="DUF38 DOMAIN-CONTAINING PROTEIN-RELATED"/>
    <property type="match status" value="1"/>
</dbReference>
<evidence type="ECO:0000313" key="2">
    <source>
        <dbReference type="EMBL" id="EFP01696.1"/>
    </source>
</evidence>
<dbReference type="InterPro" id="IPR002900">
    <property type="entry name" value="DUF38/FTH_CAE_spp"/>
</dbReference>
<dbReference type="STRING" id="31234.E3MGQ6"/>
<feature type="domain" description="F-box" evidence="1">
    <location>
        <begin position="5"/>
        <end position="54"/>
    </location>
</feature>
<dbReference type="AlphaFoldDB" id="E3MGQ6"/>
<dbReference type="eggNOG" id="ENOG502TJXQ">
    <property type="taxonomic scope" value="Eukaryota"/>
</dbReference>
<dbReference type="Pfam" id="PF00646">
    <property type="entry name" value="F-box"/>
    <property type="match status" value="1"/>
</dbReference>
<dbReference type="SUPFAM" id="SSF81383">
    <property type="entry name" value="F-box domain"/>
    <property type="match status" value="1"/>
</dbReference>
<dbReference type="Pfam" id="PF01827">
    <property type="entry name" value="FTH"/>
    <property type="match status" value="1"/>
</dbReference>
<evidence type="ECO:0000313" key="3">
    <source>
        <dbReference type="Proteomes" id="UP000008281"/>
    </source>
</evidence>
<protein>
    <recommendedName>
        <fullName evidence="1">F-box domain-containing protein</fullName>
    </recommendedName>
</protein>
<dbReference type="InterPro" id="IPR036047">
    <property type="entry name" value="F-box-like_dom_sf"/>
</dbReference>
<accession>E3MGQ6</accession>
<evidence type="ECO:0000259" key="1">
    <source>
        <dbReference type="PROSITE" id="PS50181"/>
    </source>
</evidence>
<dbReference type="Proteomes" id="UP000008281">
    <property type="component" value="Unassembled WGS sequence"/>
</dbReference>
<dbReference type="PROSITE" id="PS50181">
    <property type="entry name" value="FBOX"/>
    <property type="match status" value="1"/>
</dbReference>
<sequence>MSLESTTLLTLPEVVKDHLMEYLNYIDIARLRKTCHVFRNYLIAKLPDATIPTVEVVQKEESMVLRCRTKYLKDLLKIEYKKVNEGCSIEANIEQGDIRIVRAKGQNYMDVFCQDFTMLLQHQKLISEELNFSALEYPENRSEFWNTIRRVMENTEAATGKRLLLKNKKLTLQNVSAPHVFSIFNYLDPNCLKRIFLNGEHGDAIDGIVELPHWDNLKTVIIGRFFMRNIPQNITHLQNFFAYVKDFTAEDVLQIKKNHATFWSVEKMYLSFQFKPRREFSTITWPNIRRGKTLFRD</sequence>
<gene>
    <name evidence="2" type="ORF">CRE_23426</name>
</gene>
<keyword evidence="3" id="KW-1185">Reference proteome</keyword>
<dbReference type="OrthoDB" id="5910452at2759"/>
<dbReference type="InParanoid" id="E3MGQ6"/>
<reference evidence="2" key="1">
    <citation type="submission" date="2007-07" db="EMBL/GenBank/DDBJ databases">
        <title>PCAP assembly of the Caenorhabditis remanei genome.</title>
        <authorList>
            <consortium name="The Caenorhabditis remanei Sequencing Consortium"/>
            <person name="Wilson R.K."/>
        </authorList>
    </citation>
    <scope>NUCLEOTIDE SEQUENCE [LARGE SCALE GENOMIC DNA]</scope>
    <source>
        <strain evidence="2">PB4641</strain>
    </source>
</reference>
<organism evidence="3">
    <name type="scientific">Caenorhabditis remanei</name>
    <name type="common">Caenorhabditis vulgaris</name>
    <dbReference type="NCBI Taxonomy" id="31234"/>
    <lineage>
        <taxon>Eukaryota</taxon>
        <taxon>Metazoa</taxon>
        <taxon>Ecdysozoa</taxon>
        <taxon>Nematoda</taxon>
        <taxon>Chromadorea</taxon>
        <taxon>Rhabditida</taxon>
        <taxon>Rhabditina</taxon>
        <taxon>Rhabditomorpha</taxon>
        <taxon>Rhabditoidea</taxon>
        <taxon>Rhabditidae</taxon>
        <taxon>Peloderinae</taxon>
        <taxon>Caenorhabditis</taxon>
    </lineage>
</organism>
<dbReference type="HOGENOM" id="CLU_030831_0_0_1"/>
<dbReference type="EMBL" id="DS268444">
    <property type="protein sequence ID" value="EFP01696.1"/>
    <property type="molecule type" value="Genomic_DNA"/>
</dbReference>
<proteinExistence type="predicted"/>